<dbReference type="Proteomes" id="UP000255207">
    <property type="component" value="Unassembled WGS sequence"/>
</dbReference>
<proteinExistence type="predicted"/>
<dbReference type="Pfam" id="PF19799">
    <property type="entry name" value="DUF6282"/>
    <property type="match status" value="1"/>
</dbReference>
<dbReference type="InterPro" id="IPR032466">
    <property type="entry name" value="Metal_Hydrolase"/>
</dbReference>
<accession>A0A370L631</accession>
<dbReference type="OrthoDB" id="9789440at2"/>
<evidence type="ECO:0000313" key="1">
    <source>
        <dbReference type="EMBL" id="RDJ24740.1"/>
    </source>
</evidence>
<organism evidence="1 2">
    <name type="scientific">Bosea caraganae</name>
    <dbReference type="NCBI Taxonomy" id="2763117"/>
    <lineage>
        <taxon>Bacteria</taxon>
        <taxon>Pseudomonadati</taxon>
        <taxon>Pseudomonadota</taxon>
        <taxon>Alphaproteobacteria</taxon>
        <taxon>Hyphomicrobiales</taxon>
        <taxon>Boseaceae</taxon>
        <taxon>Bosea</taxon>
    </lineage>
</organism>
<dbReference type="RefSeq" id="WP_114829836.1">
    <property type="nucleotide sequence ID" value="NZ_QQTO01000033.1"/>
</dbReference>
<protein>
    <recommendedName>
        <fullName evidence="3">Histidinol phosphatase</fullName>
    </recommendedName>
</protein>
<evidence type="ECO:0008006" key="3">
    <source>
        <dbReference type="Google" id="ProtNLM"/>
    </source>
</evidence>
<name>A0A370L631_9HYPH</name>
<dbReference type="Gene3D" id="3.20.20.140">
    <property type="entry name" value="Metal-dependent hydrolases"/>
    <property type="match status" value="1"/>
</dbReference>
<gene>
    <name evidence="1" type="ORF">DWE98_13810</name>
</gene>
<reference evidence="2" key="1">
    <citation type="submission" date="2018-07" db="EMBL/GenBank/DDBJ databases">
        <authorList>
            <person name="Safronova V.I."/>
            <person name="Chirak E.R."/>
            <person name="Sazanova A.L."/>
        </authorList>
    </citation>
    <scope>NUCLEOTIDE SEQUENCE [LARGE SCALE GENOMIC DNA]</scope>
    <source>
        <strain evidence="2">RCAM04685</strain>
    </source>
</reference>
<evidence type="ECO:0000313" key="2">
    <source>
        <dbReference type="Proteomes" id="UP000255207"/>
    </source>
</evidence>
<dbReference type="InterPro" id="IPR046249">
    <property type="entry name" value="DUF6282"/>
</dbReference>
<sequence>MAFELTPEHAIPAAHRPAVERLLVGSVDLHCHSGPSLMPRSLDSATALEEAAQAGMRAVLVKDHFYGATPLVTQLQTLFAARGVTLLSGVPLNNSMGGLNRFAVAHGLNIGARYVWMPTLSAANHVAYERGKLDPKGNFPRPTKAMPEAEPLSVLDGAGKLREELGPILDLIAAHDAVLSSGHLNIREIWPLFEEAKRRGVTRMVTNHPTYIIGASLADIRALVGMGAYIEHSIGMYVPVTTERNHRPDELRDVIEAAGVGRTFFGSDLGQRNNGHPILGFKHMVSMLLTLGYSNDDITRMISGNAAALVGLDRAAA</sequence>
<dbReference type="SUPFAM" id="SSF51556">
    <property type="entry name" value="Metallo-dependent hydrolases"/>
    <property type="match status" value="1"/>
</dbReference>
<dbReference type="AlphaFoldDB" id="A0A370L631"/>
<comment type="caution">
    <text evidence="1">The sequence shown here is derived from an EMBL/GenBank/DDBJ whole genome shotgun (WGS) entry which is preliminary data.</text>
</comment>
<keyword evidence="2" id="KW-1185">Reference proteome</keyword>
<dbReference type="EMBL" id="QQTP01000006">
    <property type="protein sequence ID" value="RDJ24740.1"/>
    <property type="molecule type" value="Genomic_DNA"/>
</dbReference>